<sequence>MADSDLDPQAFLKTVRDLSDKRQREDDERYEKLEAQILQDRTARLERKMERERSLSPEKTPQSVHSISTRTPLNAGSPNNSRPTSPVRDLSREDSVRSFRSDRASPGPTERQPSPTKPASPSAAMPSRANTMSWQRRPQSGMRTRPLSMLAAENASRASTEGPSDSRPTSRDEPSQQDIAKSLSAKDPSWFKQTPDRGVGSAAYRRNRDEELDVGPGSEKRQLPGLLSNRSSEDFGQKSPPALGSGITSPPRLSPQRELPPTREEVEEGTNNMSLNTPATNVRATTPEVERAAFGRTVPGLGSRNSVSERPSSPTKGMGGFVQSAMMKRTDSVSKRWSNQPAGLGRQDSTASLRSGFGSIRNGVSASNSMPKLDQSRTSAEPASRPGSSHSTISEISNFALQDPSQGEKPSRSMGSMHSRSKSHASLRDNRASSSDLPPTFSPPMSPSKRWSPTKSSWLESALARPESPTKQMNSSQPSWMTELSKAKQQRNSVATFSSQDDVTVEMGTASVKSFQPMRASATDTSAAPPQKVASRDVTPTETKRNFTPPTKAKPPALAGKPSRERLSKQEEAAPSPVTPRETSMSPVEKPTTPKPTESLSAVTSPSNEAPPSQPTISKPKPATPPKTDFRATLKPRQTSGEQNKVAEPEFKNALGKLKKANTQNYVAPDVLKNNILRGKAGLAVTGGPQKTVRRDEFKESILAKKVEMKAKTPELAPKPFQKEPQPAPTPEALQIKKGLQRSNSSNLSAGTPNARRDITPEALARHKTLRGKPVPPSEKPSKLSEAPVSAPFADKASVQVKQNDEAKPAVSHEEPKKFVQPSESSKPSELTSQPVSNAKSNKFADKFNPALAGLLARGPPPAQSSGPRSATSPVDEPRGGNFASSPAKVTSSAEESKGGELTHMTKGRARGPKRRKPQTSQASEAPKAKISEMSSTITMPKRTEPRDSSPSNDARASIQPRPKSIAVRTLSMTLSEKSADKDKPPTPTKSATSPVRLIETPTIREPETKQEEAKPLRVLGSPAIITEKPKVESRHNASPVTTSSFDGTDDKMGGRLEENKENSSTLPSVRNAASRWGKIDTSQANTPRGTPIKLPSKEDEEAAMRSAGLLKSSPLRYQSAKPDGLGISTSASNSPSSAKYPFSPPASGGMPPRPAKSSRVVSQSLGEAAGLKDEDTATTPKAATRPLTKTERLLQEHFSSVPIISTRLEIDAQTVLTSNPSAPGRTLRKSIQLLMEHGKLTPLPTEKEYILFSSAVYIVTHVFGSSTGQRQTEVFLWAGKDVSGAAVEDAQIFAKRVAKDAAAGSRSVPSVTVVKQSCEPASFFQALGGIVIIRRGSHADRATKPYMLCGRSHLGHLAFDEVDFSMESLAPIFPYIVVNPVTIQETQAFLWKGSACGPEAVGSARLISMDLSSRDVTEESQGSESSSFVALFPSPTSTTASSASYPAISERSPARLFRIDVLPPRRASSTFFGFFNKRPTSPSPSGRPTSSASNRSLSSPPTSDDPLTAMTEISPFSQDDFEPEHIYLLDVGSSILIVPGPLLSSSASQSVKPKDANGIETKMWEHLFAQACLLGSDYAMLAAGLQDRQRVPGVKVCLGGLGREVEMVFRNWDDRRGLWGAAGLMAGRRSAGGSGGEAVMLEVGEVLDCCAR</sequence>
<feature type="compositionally biased region" description="Basic and acidic residues" evidence="1">
    <location>
        <begin position="1049"/>
        <end position="1062"/>
    </location>
</feature>
<feature type="compositionally biased region" description="Polar residues" evidence="1">
    <location>
        <begin position="335"/>
        <end position="353"/>
    </location>
</feature>
<feature type="compositionally biased region" description="Basic and acidic residues" evidence="1">
    <location>
        <begin position="803"/>
        <end position="818"/>
    </location>
</feature>
<feature type="compositionally biased region" description="Low complexity" evidence="1">
    <location>
        <begin position="1129"/>
        <end position="1138"/>
    </location>
</feature>
<feature type="compositionally biased region" description="Polar residues" evidence="1">
    <location>
        <begin position="362"/>
        <end position="405"/>
    </location>
</feature>
<feature type="compositionally biased region" description="Polar residues" evidence="1">
    <location>
        <begin position="130"/>
        <end position="142"/>
    </location>
</feature>
<feature type="compositionally biased region" description="Polar residues" evidence="1">
    <location>
        <begin position="741"/>
        <end position="752"/>
    </location>
</feature>
<feature type="compositionally biased region" description="Polar residues" evidence="1">
    <location>
        <begin position="449"/>
        <end position="459"/>
    </location>
</feature>
<protein>
    <submittedName>
        <fullName evidence="4">Adseverin</fullName>
    </submittedName>
</protein>
<dbReference type="InterPro" id="IPR025118">
    <property type="entry name" value="DUF4045"/>
</dbReference>
<feature type="compositionally biased region" description="Basic residues" evidence="1">
    <location>
        <begin position="906"/>
        <end position="918"/>
    </location>
</feature>
<evidence type="ECO:0000313" key="4">
    <source>
        <dbReference type="EMBL" id="PSK35027.1"/>
    </source>
</evidence>
<feature type="compositionally biased region" description="Basic and acidic residues" evidence="1">
    <location>
        <begin position="562"/>
        <end position="572"/>
    </location>
</feature>
<feature type="compositionally biased region" description="Polar residues" evidence="1">
    <location>
        <begin position="864"/>
        <end position="873"/>
    </location>
</feature>
<feature type="compositionally biased region" description="Polar residues" evidence="1">
    <location>
        <begin position="822"/>
        <end position="841"/>
    </location>
</feature>
<dbReference type="STRING" id="40998.A0A2P7YGE7"/>
<feature type="compositionally biased region" description="Basic and acidic residues" evidence="1">
    <location>
        <begin position="41"/>
        <end position="56"/>
    </location>
</feature>
<feature type="compositionally biased region" description="Polar residues" evidence="1">
    <location>
        <begin position="1037"/>
        <end position="1047"/>
    </location>
</feature>
<evidence type="ECO:0000313" key="5">
    <source>
        <dbReference type="Proteomes" id="UP000243723"/>
    </source>
</evidence>
<feature type="compositionally biased region" description="Polar residues" evidence="1">
    <location>
        <begin position="599"/>
        <end position="617"/>
    </location>
</feature>
<reference evidence="4 5" key="1">
    <citation type="submission" date="2017-05" db="EMBL/GenBank/DDBJ databases">
        <title>Draft genome sequence of Elsinoe australis.</title>
        <authorList>
            <person name="Cheng Q."/>
        </authorList>
    </citation>
    <scope>NUCLEOTIDE SEQUENCE [LARGE SCALE GENOMIC DNA]</scope>
    <source>
        <strain evidence="4 5">NL1</strain>
    </source>
</reference>
<evidence type="ECO:0000256" key="1">
    <source>
        <dbReference type="SAM" id="MobiDB-lite"/>
    </source>
</evidence>
<feature type="compositionally biased region" description="Polar residues" evidence="1">
    <location>
        <begin position="469"/>
        <end position="482"/>
    </location>
</feature>
<evidence type="ECO:0000259" key="2">
    <source>
        <dbReference type="Pfam" id="PF13254"/>
    </source>
</evidence>
<comment type="caution">
    <text evidence="4">The sequence shown here is derived from an EMBL/GenBank/DDBJ whole genome shotgun (WGS) entry which is preliminary data.</text>
</comment>
<dbReference type="OrthoDB" id="6375767at2759"/>
<feature type="domain" description="DUF7904" evidence="3">
    <location>
        <begin position="1232"/>
        <end position="1336"/>
    </location>
</feature>
<feature type="compositionally biased region" description="Low complexity" evidence="1">
    <location>
        <begin position="113"/>
        <end position="129"/>
    </location>
</feature>
<evidence type="ECO:0000259" key="3">
    <source>
        <dbReference type="Pfam" id="PF25480"/>
    </source>
</evidence>
<feature type="compositionally biased region" description="Polar residues" evidence="1">
    <location>
        <begin position="490"/>
        <end position="502"/>
    </location>
</feature>
<feature type="compositionally biased region" description="Polar residues" evidence="1">
    <location>
        <begin position="156"/>
        <end position="167"/>
    </location>
</feature>
<feature type="compositionally biased region" description="Polar residues" evidence="1">
    <location>
        <begin position="269"/>
        <end position="284"/>
    </location>
</feature>
<name>A0A2P7YGE7_9PEZI</name>
<dbReference type="Pfam" id="PF25480">
    <property type="entry name" value="DUF7904"/>
    <property type="match status" value="1"/>
</dbReference>
<feature type="region of interest" description="Disordered" evidence="1">
    <location>
        <begin position="41"/>
        <end position="648"/>
    </location>
</feature>
<dbReference type="GO" id="GO:0051015">
    <property type="term" value="F:actin filament binding"/>
    <property type="evidence" value="ECO:0007669"/>
    <property type="project" value="InterPro"/>
</dbReference>
<feature type="compositionally biased region" description="Polar residues" evidence="1">
    <location>
        <begin position="57"/>
        <end position="84"/>
    </location>
</feature>
<feature type="compositionally biased region" description="Low complexity" evidence="1">
    <location>
        <begin position="549"/>
        <end position="561"/>
    </location>
</feature>
<feature type="compositionally biased region" description="Polar residues" evidence="1">
    <location>
        <begin position="883"/>
        <end position="894"/>
    </location>
</feature>
<feature type="domain" description="DUF4045" evidence="2">
    <location>
        <begin position="7"/>
        <end position="709"/>
    </location>
</feature>
<feature type="compositionally biased region" description="Basic and acidic residues" evidence="1">
    <location>
        <begin position="1003"/>
        <end position="1016"/>
    </location>
</feature>
<dbReference type="Gene3D" id="3.40.20.10">
    <property type="entry name" value="Severin"/>
    <property type="match status" value="2"/>
</dbReference>
<dbReference type="InterPro" id="IPR007122">
    <property type="entry name" value="Villin/Gelsolin"/>
</dbReference>
<feature type="compositionally biased region" description="Polar residues" evidence="1">
    <location>
        <begin position="303"/>
        <end position="315"/>
    </location>
</feature>
<feature type="compositionally biased region" description="Low complexity" evidence="1">
    <location>
        <begin position="1479"/>
        <end position="1509"/>
    </location>
</feature>
<dbReference type="Pfam" id="PF13254">
    <property type="entry name" value="DUF4045"/>
    <property type="match status" value="1"/>
</dbReference>
<dbReference type="SUPFAM" id="SSF55753">
    <property type="entry name" value="Actin depolymerizing proteins"/>
    <property type="match status" value="2"/>
</dbReference>
<dbReference type="EMBL" id="NHZQ01000445">
    <property type="protein sequence ID" value="PSK35027.1"/>
    <property type="molecule type" value="Genomic_DNA"/>
</dbReference>
<dbReference type="SMART" id="SM00262">
    <property type="entry name" value="GEL"/>
    <property type="match status" value="2"/>
</dbReference>
<dbReference type="InterPro" id="IPR057226">
    <property type="entry name" value="DUF7904"/>
</dbReference>
<dbReference type="Proteomes" id="UP000243723">
    <property type="component" value="Unassembled WGS sequence"/>
</dbReference>
<feature type="compositionally biased region" description="Basic and acidic residues" evidence="1">
    <location>
        <begin position="89"/>
        <end position="103"/>
    </location>
</feature>
<keyword evidence="5" id="KW-1185">Reference proteome</keyword>
<feature type="region of interest" description="Disordered" evidence="1">
    <location>
        <begin position="706"/>
        <end position="1184"/>
    </location>
</feature>
<feature type="compositionally biased region" description="Low complexity" evidence="1">
    <location>
        <begin position="589"/>
        <end position="598"/>
    </location>
</feature>
<gene>
    <name evidence="4" type="ORF">B9Z65_1610</name>
</gene>
<accession>A0A2P7YGE7</accession>
<feature type="region of interest" description="Disordered" evidence="1">
    <location>
        <begin position="1474"/>
        <end position="1511"/>
    </location>
</feature>
<proteinExistence type="predicted"/>
<dbReference type="InterPro" id="IPR029006">
    <property type="entry name" value="ADF-H/Gelsolin-like_dom_sf"/>
</dbReference>
<organism evidence="4 5">
    <name type="scientific">Elsinoe australis</name>
    <dbReference type="NCBI Taxonomy" id="40998"/>
    <lineage>
        <taxon>Eukaryota</taxon>
        <taxon>Fungi</taxon>
        <taxon>Dikarya</taxon>
        <taxon>Ascomycota</taxon>
        <taxon>Pezizomycotina</taxon>
        <taxon>Dothideomycetes</taxon>
        <taxon>Dothideomycetidae</taxon>
        <taxon>Myriangiales</taxon>
        <taxon>Elsinoaceae</taxon>
        <taxon>Elsinoe</taxon>
    </lineage>
</organism>